<dbReference type="GO" id="GO:0031956">
    <property type="term" value="F:medium-chain fatty acid-CoA ligase activity"/>
    <property type="evidence" value="ECO:0007669"/>
    <property type="project" value="TreeGrafter"/>
</dbReference>
<dbReference type="Gene3D" id="3.40.50.12780">
    <property type="entry name" value="N-terminal domain of ligase-like"/>
    <property type="match status" value="1"/>
</dbReference>
<keyword evidence="2" id="KW-0436">Ligase</keyword>
<protein>
    <recommendedName>
        <fullName evidence="3">AMP-dependent synthetase/ligase domain-containing protein</fullName>
    </recommendedName>
</protein>
<gene>
    <name evidence="4" type="ORF">N7509_013139</name>
</gene>
<accession>A0A9W9VBQ9</accession>
<feature type="domain" description="AMP-dependent synthetase/ligase" evidence="3">
    <location>
        <begin position="68"/>
        <end position="436"/>
    </location>
</feature>
<dbReference type="GO" id="GO:0006631">
    <property type="term" value="P:fatty acid metabolic process"/>
    <property type="evidence" value="ECO:0007669"/>
    <property type="project" value="TreeGrafter"/>
</dbReference>
<dbReference type="Pfam" id="PF00501">
    <property type="entry name" value="AMP-binding"/>
    <property type="match status" value="1"/>
</dbReference>
<sequence length="610" mass="65900">MSQSRLLSTADGGPASPPPSNFWQWLAFGTLPQAPSLAFVVHHQSSGCLSNIFAPSTSSSTSPSDQLGFRCSFGQLLDAVERFATILYAKGLREGHVVASFIGNDRSVEWALLLWASWRVGAVFAPVEPGLLGRSTELREVCKLLNPKVVVLNNSTDMRSWMENDMGDENKVIRLTCGENIDNDGNKWSSIAHLTCQLNCSSSPPLPVSGPTQPALIMFTSGTTSTPKGCRLTFANIHAEIAGHRAFASSSWSSAARFLVTTSVFRPLCYLGCLSSWTAGGSVIFTASTFDPTAVVEGVKAERATHLMMVPTQLHALINEFVQQQHSLEHELLFVTSAGDVSERELISNARQVLKPRRFVPHWGATEGSPLFGFSVIENTSASLPMLESGATGIGRALPGTKAKICLANESPPTLVPRGTRGELHVSSPALIQGYLGGVSSSSFYEDAQVNWFRTGDWAVMNDEGVVYVVGRIKDTIKCKGIGLFPPVIEGYLKDFFGIQATVVGVPDIEYGEKPVAILISMPPKIADEVDGHPTKTRLSSSNHTKSKGTEAIRRAMIRCVSDHLGTEYMLGAIYTLEELGLDDWPLNISGKLDKNMLRHCVVNKAMGSG</sequence>
<dbReference type="InterPro" id="IPR020845">
    <property type="entry name" value="AMP-binding_CS"/>
</dbReference>
<dbReference type="Gene3D" id="3.30.300.30">
    <property type="match status" value="1"/>
</dbReference>
<keyword evidence="5" id="KW-1185">Reference proteome</keyword>
<evidence type="ECO:0000313" key="4">
    <source>
        <dbReference type="EMBL" id="KAJ5376253.1"/>
    </source>
</evidence>
<reference evidence="4" key="1">
    <citation type="submission" date="2022-12" db="EMBL/GenBank/DDBJ databases">
        <authorList>
            <person name="Petersen C."/>
        </authorList>
    </citation>
    <scope>NUCLEOTIDE SEQUENCE</scope>
    <source>
        <strain evidence="4">IBT 29677</strain>
    </source>
</reference>
<reference evidence="4" key="2">
    <citation type="journal article" date="2023" name="IMA Fungus">
        <title>Comparative genomic study of the Penicillium genus elucidates a diverse pangenome and 15 lateral gene transfer events.</title>
        <authorList>
            <person name="Petersen C."/>
            <person name="Sorensen T."/>
            <person name="Nielsen M.R."/>
            <person name="Sondergaard T.E."/>
            <person name="Sorensen J.L."/>
            <person name="Fitzpatrick D.A."/>
            <person name="Frisvad J.C."/>
            <person name="Nielsen K.L."/>
        </authorList>
    </citation>
    <scope>NUCLEOTIDE SEQUENCE</scope>
    <source>
        <strain evidence="4">IBT 29677</strain>
    </source>
</reference>
<dbReference type="InterPro" id="IPR000873">
    <property type="entry name" value="AMP-dep_synth/lig_dom"/>
</dbReference>
<dbReference type="SUPFAM" id="SSF56801">
    <property type="entry name" value="Acetyl-CoA synthetase-like"/>
    <property type="match status" value="1"/>
</dbReference>
<dbReference type="Proteomes" id="UP001147747">
    <property type="component" value="Unassembled WGS sequence"/>
</dbReference>
<dbReference type="RefSeq" id="XP_056481283.1">
    <property type="nucleotide sequence ID" value="XM_056637776.1"/>
</dbReference>
<dbReference type="PANTHER" id="PTHR43201:SF5">
    <property type="entry name" value="MEDIUM-CHAIN ACYL-COA LIGASE ACSF2, MITOCHONDRIAL"/>
    <property type="match status" value="1"/>
</dbReference>
<dbReference type="OrthoDB" id="10253869at2759"/>
<dbReference type="CDD" id="cd04433">
    <property type="entry name" value="AFD_class_I"/>
    <property type="match status" value="1"/>
</dbReference>
<dbReference type="InterPro" id="IPR042099">
    <property type="entry name" value="ANL_N_sf"/>
</dbReference>
<dbReference type="GeneID" id="81376756"/>
<evidence type="ECO:0000256" key="2">
    <source>
        <dbReference type="ARBA" id="ARBA00022598"/>
    </source>
</evidence>
<evidence type="ECO:0000313" key="5">
    <source>
        <dbReference type="Proteomes" id="UP001147747"/>
    </source>
</evidence>
<dbReference type="InterPro" id="IPR045851">
    <property type="entry name" value="AMP-bd_C_sf"/>
</dbReference>
<comment type="similarity">
    <text evidence="1">Belongs to the ATP-dependent AMP-binding enzyme family.</text>
</comment>
<comment type="caution">
    <text evidence="4">The sequence shown here is derived from an EMBL/GenBank/DDBJ whole genome shotgun (WGS) entry which is preliminary data.</text>
</comment>
<organism evidence="4 5">
    <name type="scientific">Penicillium cosmopolitanum</name>
    <dbReference type="NCBI Taxonomy" id="1131564"/>
    <lineage>
        <taxon>Eukaryota</taxon>
        <taxon>Fungi</taxon>
        <taxon>Dikarya</taxon>
        <taxon>Ascomycota</taxon>
        <taxon>Pezizomycotina</taxon>
        <taxon>Eurotiomycetes</taxon>
        <taxon>Eurotiomycetidae</taxon>
        <taxon>Eurotiales</taxon>
        <taxon>Aspergillaceae</taxon>
        <taxon>Penicillium</taxon>
    </lineage>
</organism>
<proteinExistence type="inferred from homology"/>
<dbReference type="AlphaFoldDB" id="A0A9W9VBQ9"/>
<dbReference type="EMBL" id="JAPZBU010000012">
    <property type="protein sequence ID" value="KAJ5376253.1"/>
    <property type="molecule type" value="Genomic_DNA"/>
</dbReference>
<dbReference type="PANTHER" id="PTHR43201">
    <property type="entry name" value="ACYL-COA SYNTHETASE"/>
    <property type="match status" value="1"/>
</dbReference>
<name>A0A9W9VBQ9_9EURO</name>
<evidence type="ECO:0000259" key="3">
    <source>
        <dbReference type="Pfam" id="PF00501"/>
    </source>
</evidence>
<dbReference type="PROSITE" id="PS00455">
    <property type="entry name" value="AMP_BINDING"/>
    <property type="match status" value="1"/>
</dbReference>
<evidence type="ECO:0000256" key="1">
    <source>
        <dbReference type="ARBA" id="ARBA00006432"/>
    </source>
</evidence>